<evidence type="ECO:0000313" key="6">
    <source>
        <dbReference type="EMBL" id="SDB99719.1"/>
    </source>
</evidence>
<dbReference type="GO" id="GO:0015689">
    <property type="term" value="P:molybdate ion transport"/>
    <property type="evidence" value="ECO:0007669"/>
    <property type="project" value="InterPro"/>
</dbReference>
<comment type="similarity">
    <text evidence="1">Belongs to the bacterial solute-binding protein ModA family.</text>
</comment>
<reference evidence="6 7" key="1">
    <citation type="submission" date="2016-06" db="EMBL/GenBank/DDBJ databases">
        <authorList>
            <person name="Olsen C.W."/>
            <person name="Carey S."/>
            <person name="Hinshaw L."/>
            <person name="Karasin A.I."/>
        </authorList>
    </citation>
    <scope>NUCLEOTIDE SEQUENCE [LARGE SCALE GENOMIC DNA]</scope>
    <source>
        <strain evidence="6 7">LZ-22</strain>
    </source>
</reference>
<sequence length="273" mass="27774">MKRIVALVATLPLALVAACGPAPSSSSLPGASAPASTTGVVGGEVQVYAPGALAAHTDLIAAAYAAARPGATAAFEVSHTPTQYEQLKQGSTTDVWIAANPKLMAQAGTDDLVLADPSRPVVRTKLAIVTAPGNPAGISSPADLAKPGVKLLLAEDQLPIGMAVSTFLQKMDAGQPGYSDRVKANVSSRELGVKPIVAKVGLGEADAGIVFVTDVDEKVGVVPIPDDVNAMLSLEVAPVTKADHPEAARQFVDYLASPQGIQVLLDAGYLPSE</sequence>
<dbReference type="PROSITE" id="PS51257">
    <property type="entry name" value="PROKAR_LIPOPROTEIN"/>
    <property type="match status" value="1"/>
</dbReference>
<dbReference type="STRING" id="1577474.GA0111570_11382"/>
<feature type="binding site" evidence="4">
    <location>
        <position position="193"/>
    </location>
    <ligand>
        <name>molybdate</name>
        <dbReference type="ChEBI" id="CHEBI:36264"/>
    </ligand>
</feature>
<dbReference type="PIRSF" id="PIRSF004846">
    <property type="entry name" value="ModA"/>
    <property type="match status" value="1"/>
</dbReference>
<feature type="binding site" evidence="4">
    <location>
        <position position="80"/>
    </location>
    <ligand>
        <name>molybdate</name>
        <dbReference type="ChEBI" id="CHEBI:36264"/>
    </ligand>
</feature>
<evidence type="ECO:0000313" key="7">
    <source>
        <dbReference type="Proteomes" id="UP000199086"/>
    </source>
</evidence>
<dbReference type="InterPro" id="IPR005950">
    <property type="entry name" value="ModA"/>
</dbReference>
<dbReference type="Pfam" id="PF13531">
    <property type="entry name" value="SBP_bac_11"/>
    <property type="match status" value="1"/>
</dbReference>
<accession>A0A1G6HZJ6</accession>
<dbReference type="GO" id="GO:0046872">
    <property type="term" value="F:metal ion binding"/>
    <property type="evidence" value="ECO:0007669"/>
    <property type="project" value="UniProtKB-KW"/>
</dbReference>
<keyword evidence="3 5" id="KW-0732">Signal</keyword>
<dbReference type="RefSeq" id="WP_092613403.1">
    <property type="nucleotide sequence ID" value="NZ_FMYF01000013.1"/>
</dbReference>
<dbReference type="PANTHER" id="PTHR30632:SF0">
    <property type="entry name" value="SULFATE-BINDING PROTEIN"/>
    <property type="match status" value="1"/>
</dbReference>
<proteinExistence type="inferred from homology"/>
<evidence type="ECO:0000256" key="5">
    <source>
        <dbReference type="SAM" id="SignalP"/>
    </source>
</evidence>
<keyword evidence="2 4" id="KW-0479">Metal-binding</keyword>
<evidence type="ECO:0000256" key="3">
    <source>
        <dbReference type="ARBA" id="ARBA00022729"/>
    </source>
</evidence>
<dbReference type="NCBIfam" id="TIGR01256">
    <property type="entry name" value="modA"/>
    <property type="match status" value="1"/>
</dbReference>
<organism evidence="6 7">
    <name type="scientific">Raineyella antarctica</name>
    <dbReference type="NCBI Taxonomy" id="1577474"/>
    <lineage>
        <taxon>Bacteria</taxon>
        <taxon>Bacillati</taxon>
        <taxon>Actinomycetota</taxon>
        <taxon>Actinomycetes</taxon>
        <taxon>Propionibacteriales</taxon>
        <taxon>Propionibacteriaceae</taxon>
        <taxon>Raineyella</taxon>
    </lineage>
</organism>
<dbReference type="InterPro" id="IPR050682">
    <property type="entry name" value="ModA/WtpA"/>
</dbReference>
<dbReference type="OrthoDB" id="9785015at2"/>
<dbReference type="GO" id="GO:0030973">
    <property type="term" value="F:molybdate ion binding"/>
    <property type="evidence" value="ECO:0007669"/>
    <property type="project" value="TreeGrafter"/>
</dbReference>
<keyword evidence="4" id="KW-0500">Molybdenum</keyword>
<dbReference type="Gene3D" id="3.40.190.10">
    <property type="entry name" value="Periplasmic binding protein-like II"/>
    <property type="match status" value="2"/>
</dbReference>
<dbReference type="EMBL" id="FMYF01000013">
    <property type="protein sequence ID" value="SDB99719.1"/>
    <property type="molecule type" value="Genomic_DNA"/>
</dbReference>
<keyword evidence="7" id="KW-1185">Reference proteome</keyword>
<dbReference type="PANTHER" id="PTHR30632">
    <property type="entry name" value="MOLYBDATE-BINDING PERIPLASMIC PROTEIN"/>
    <property type="match status" value="1"/>
</dbReference>
<evidence type="ECO:0000256" key="4">
    <source>
        <dbReference type="PIRSR" id="PIRSR004846-1"/>
    </source>
</evidence>
<name>A0A1G6HZJ6_9ACTN</name>
<evidence type="ECO:0000256" key="1">
    <source>
        <dbReference type="ARBA" id="ARBA00009175"/>
    </source>
</evidence>
<evidence type="ECO:0000256" key="2">
    <source>
        <dbReference type="ARBA" id="ARBA00022723"/>
    </source>
</evidence>
<protein>
    <submittedName>
        <fullName evidence="6">Molybdate transport system substrate-binding protein</fullName>
    </submittedName>
</protein>
<dbReference type="Proteomes" id="UP000199086">
    <property type="component" value="Unassembled WGS sequence"/>
</dbReference>
<feature type="signal peptide" evidence="5">
    <location>
        <begin position="1"/>
        <end position="17"/>
    </location>
</feature>
<dbReference type="AlphaFoldDB" id="A0A1G6HZJ6"/>
<gene>
    <name evidence="6" type="ORF">GA0111570_11382</name>
</gene>
<dbReference type="SUPFAM" id="SSF53850">
    <property type="entry name" value="Periplasmic binding protein-like II"/>
    <property type="match status" value="1"/>
</dbReference>
<feature type="chain" id="PRO_5038400581" evidence="5">
    <location>
        <begin position="18"/>
        <end position="273"/>
    </location>
</feature>